<accession>A0A6C2YNV9</accession>
<dbReference type="KEGG" id="tim:GMBLW1_13880"/>
<keyword evidence="2" id="KW-1185">Reference proteome</keyword>
<dbReference type="AlphaFoldDB" id="A0A6C2YNV9"/>
<dbReference type="EMBL" id="LR593887">
    <property type="protein sequence ID" value="VTS01805.1"/>
    <property type="molecule type" value="Genomic_DNA"/>
</dbReference>
<name>A0A6C2YNV9_9BACT</name>
<evidence type="ECO:0000313" key="2">
    <source>
        <dbReference type="Proteomes" id="UP000464378"/>
    </source>
</evidence>
<reference evidence="1" key="1">
    <citation type="submission" date="2019-04" db="EMBL/GenBank/DDBJ databases">
        <authorList>
            <consortium name="Science for Life Laboratories"/>
        </authorList>
    </citation>
    <scope>NUCLEOTIDE SEQUENCE</scope>
    <source>
        <strain evidence="1">MBLW1</strain>
    </source>
</reference>
<dbReference type="EMBL" id="LR586016">
    <property type="protein sequence ID" value="VIP02572.1"/>
    <property type="molecule type" value="Genomic_DNA"/>
</dbReference>
<evidence type="ECO:0000313" key="1">
    <source>
        <dbReference type="EMBL" id="VIP02572.1"/>
    </source>
</evidence>
<dbReference type="RefSeq" id="WP_162657737.1">
    <property type="nucleotide sequence ID" value="NZ_LR593887.1"/>
</dbReference>
<sequence length="419" mass="46808">MLTSLIFTIGTTLLADPLPPQNPIQPVGAFQSLQPTFPTTSNSPPGLINPFANNATSPANRTPGLLPQLQAAPLVPVVQESLISFDPTTLRLDWSDRRWKVVAGETVLDDLGTFQLEARELLQYLRDGGVTTRGRIGTTQTILDYWLSSGQAAPAGTGRRIARPFETNSLRVESMNGAWIVRDRKQILMSFGPHETDARLTMQVCQKYGFNEVVYIGSPTPIRMMLSRDRTRIDPPARANEPNGIQPVRADIANGMLQSQSFILPGIGYVGERIPIQSHRLDVVRDGIEYQLVCNGQVLANFGASERDARQALQTLRDFRATDIIRIGRSPIVFFLNNDRPPQTAPLGSRSTRFRRDELQLKEFQGKTMLMNGQRALLEFDDPLTAKLTLEVIQFYRFDQLCGLGHPLRGGMRWLSRAW</sequence>
<dbReference type="Proteomes" id="UP000464378">
    <property type="component" value="Chromosome"/>
</dbReference>
<organism evidence="1">
    <name type="scientific">Tuwongella immobilis</name>
    <dbReference type="NCBI Taxonomy" id="692036"/>
    <lineage>
        <taxon>Bacteria</taxon>
        <taxon>Pseudomonadati</taxon>
        <taxon>Planctomycetota</taxon>
        <taxon>Planctomycetia</taxon>
        <taxon>Gemmatales</taxon>
        <taxon>Gemmataceae</taxon>
        <taxon>Tuwongella</taxon>
    </lineage>
</organism>
<proteinExistence type="predicted"/>
<dbReference type="InParanoid" id="A0A6C2YNV9"/>
<gene>
    <name evidence="1" type="ORF">GMBLW1_13880</name>
</gene>
<protein>
    <submittedName>
        <fullName evidence="1">Uncharacterized protein</fullName>
    </submittedName>
</protein>